<dbReference type="InterPro" id="IPR044817">
    <property type="entry name" value="SBP-like"/>
</dbReference>
<evidence type="ECO:0000256" key="2">
    <source>
        <dbReference type="ARBA" id="ARBA00022723"/>
    </source>
</evidence>
<keyword evidence="3 9" id="KW-0863">Zinc-finger</keyword>
<evidence type="ECO:0000256" key="4">
    <source>
        <dbReference type="ARBA" id="ARBA00022833"/>
    </source>
</evidence>
<sequence>MEMGSSSMTESGGSSSSSPPNSSTESLNGLKFGQKIYFEDVGIGATPKSGAGSSSCSGATPPKKVRGSPVHPGQPPRCQVEGCKVDLSDAKAYYSRHKVCGMHSKSPKVVVNGLEQRFCQQCSRFHQLPEFDQGKRSCRRRLAGHNERRRKPPHDVSILQLQANVILKDPDCGLLPSHYIDFDNSGRVGSFLMDFSAYPRLSGRDAWPNGRISERVPGNQSAIPTGKYIPYPWQSNSDNSSSNLYLQTSGCGTSIPANHGIPPPPGECISAVADSSCALSLLSNEPWGSRNRSSSGIGLQSLMNTQGAPVAEPTSATHSETVNHFQNTSWCMKDDMDGSSSHQILPDLGLGQFSHSLTGQFSGELELSQQGRRPYMESEHSRDYGSSSQHMHWSL</sequence>
<feature type="compositionally biased region" description="Low complexity" evidence="10">
    <location>
        <begin position="49"/>
        <end position="59"/>
    </location>
</feature>
<evidence type="ECO:0000256" key="1">
    <source>
        <dbReference type="ARBA" id="ARBA00004123"/>
    </source>
</evidence>
<dbReference type="PROSITE" id="PS51141">
    <property type="entry name" value="ZF_SBP"/>
    <property type="match status" value="1"/>
</dbReference>
<keyword evidence="4" id="KW-0862">Zinc</keyword>
<dbReference type="Proteomes" id="UP000525078">
    <property type="component" value="Unassembled WGS sequence"/>
</dbReference>
<accession>A0A7J6FJ32</accession>
<feature type="compositionally biased region" description="Polar residues" evidence="10">
    <location>
        <begin position="384"/>
        <end position="395"/>
    </location>
</feature>
<evidence type="ECO:0000256" key="6">
    <source>
        <dbReference type="ARBA" id="ARBA00023125"/>
    </source>
</evidence>
<feature type="compositionally biased region" description="Low complexity" evidence="10">
    <location>
        <begin position="1"/>
        <end position="26"/>
    </location>
</feature>
<dbReference type="AlphaFoldDB" id="A0A7J6FJ32"/>
<feature type="region of interest" description="Disordered" evidence="10">
    <location>
        <begin position="1"/>
        <end position="28"/>
    </location>
</feature>
<evidence type="ECO:0000256" key="10">
    <source>
        <dbReference type="SAM" id="MobiDB-lite"/>
    </source>
</evidence>
<dbReference type="Gene3D" id="4.10.1100.10">
    <property type="entry name" value="Transcription factor, SBP-box domain"/>
    <property type="match status" value="1"/>
</dbReference>
<dbReference type="EMBL" id="JAATIP010000116">
    <property type="protein sequence ID" value="KAF4370722.1"/>
    <property type="molecule type" value="Genomic_DNA"/>
</dbReference>
<protein>
    <recommendedName>
        <fullName evidence="11">SBP-type domain-containing protein</fullName>
    </recommendedName>
</protein>
<comment type="caution">
    <text evidence="12">The sequence shown here is derived from an EMBL/GenBank/DDBJ whole genome shotgun (WGS) entry which is preliminary data.</text>
</comment>
<feature type="region of interest" description="Disordered" evidence="10">
    <location>
        <begin position="367"/>
        <end position="395"/>
    </location>
</feature>
<keyword evidence="2" id="KW-0479">Metal-binding</keyword>
<dbReference type="GO" id="GO:0005634">
    <property type="term" value="C:nucleus"/>
    <property type="evidence" value="ECO:0007669"/>
    <property type="project" value="UniProtKB-SubCell"/>
</dbReference>
<evidence type="ECO:0000256" key="8">
    <source>
        <dbReference type="ARBA" id="ARBA00023242"/>
    </source>
</evidence>
<evidence type="ECO:0000259" key="11">
    <source>
        <dbReference type="PROSITE" id="PS51141"/>
    </source>
</evidence>
<keyword evidence="5" id="KW-0805">Transcription regulation</keyword>
<dbReference type="FunFam" id="4.10.1100.10:FF:000001">
    <property type="entry name" value="Squamosa promoter-binding-like protein 14"/>
    <property type="match status" value="1"/>
</dbReference>
<feature type="compositionally biased region" description="Basic and acidic residues" evidence="10">
    <location>
        <begin position="374"/>
        <end position="383"/>
    </location>
</feature>
<comment type="subcellular location">
    <subcellularLocation>
        <location evidence="1">Nucleus</location>
    </subcellularLocation>
</comment>
<dbReference type="Pfam" id="PF03110">
    <property type="entry name" value="SBP"/>
    <property type="match status" value="1"/>
</dbReference>
<feature type="region of interest" description="Disordered" evidence="10">
    <location>
        <begin position="43"/>
        <end position="78"/>
    </location>
</feature>
<dbReference type="PANTHER" id="PTHR31251">
    <property type="entry name" value="SQUAMOSA PROMOTER-BINDING-LIKE PROTEIN 4"/>
    <property type="match status" value="1"/>
</dbReference>
<name>A0A7J6FJ32_CANSA</name>
<evidence type="ECO:0000313" key="12">
    <source>
        <dbReference type="EMBL" id="KAF4370722.1"/>
    </source>
</evidence>
<evidence type="ECO:0000256" key="3">
    <source>
        <dbReference type="ARBA" id="ARBA00022771"/>
    </source>
</evidence>
<keyword evidence="7" id="KW-0804">Transcription</keyword>
<dbReference type="PANTHER" id="PTHR31251:SF191">
    <property type="entry name" value="SBP-TYPE DOMAIN-CONTAINING PROTEIN"/>
    <property type="match status" value="1"/>
</dbReference>
<keyword evidence="6" id="KW-0238">DNA-binding</keyword>
<dbReference type="SUPFAM" id="SSF103612">
    <property type="entry name" value="SBT domain"/>
    <property type="match status" value="1"/>
</dbReference>
<gene>
    <name evidence="12" type="ORF">F8388_025101</name>
</gene>
<dbReference type="InterPro" id="IPR004333">
    <property type="entry name" value="SBP_dom"/>
</dbReference>
<evidence type="ECO:0000313" key="13">
    <source>
        <dbReference type="Proteomes" id="UP000525078"/>
    </source>
</evidence>
<evidence type="ECO:0000256" key="5">
    <source>
        <dbReference type="ARBA" id="ARBA00023015"/>
    </source>
</evidence>
<reference evidence="12 13" key="1">
    <citation type="journal article" date="2020" name="bioRxiv">
        <title>Sequence and annotation of 42 cannabis genomes reveals extensive copy number variation in cannabinoid synthesis and pathogen resistance genes.</title>
        <authorList>
            <person name="Mckernan K.J."/>
            <person name="Helbert Y."/>
            <person name="Kane L.T."/>
            <person name="Ebling H."/>
            <person name="Zhang L."/>
            <person name="Liu B."/>
            <person name="Eaton Z."/>
            <person name="Mclaughlin S."/>
            <person name="Kingan S."/>
            <person name="Baybayan P."/>
            <person name="Concepcion G."/>
            <person name="Jordan M."/>
            <person name="Riva A."/>
            <person name="Barbazuk W."/>
            <person name="Harkins T."/>
        </authorList>
    </citation>
    <scope>NUCLEOTIDE SEQUENCE [LARGE SCALE GENOMIC DNA]</scope>
    <source>
        <strain evidence="13">cv. Jamaican Lion 4</strain>
        <tissue evidence="12">Leaf</tissue>
    </source>
</reference>
<organism evidence="12 13">
    <name type="scientific">Cannabis sativa</name>
    <name type="common">Hemp</name>
    <name type="synonym">Marijuana</name>
    <dbReference type="NCBI Taxonomy" id="3483"/>
    <lineage>
        <taxon>Eukaryota</taxon>
        <taxon>Viridiplantae</taxon>
        <taxon>Streptophyta</taxon>
        <taxon>Embryophyta</taxon>
        <taxon>Tracheophyta</taxon>
        <taxon>Spermatophyta</taxon>
        <taxon>Magnoliopsida</taxon>
        <taxon>eudicotyledons</taxon>
        <taxon>Gunneridae</taxon>
        <taxon>Pentapetalae</taxon>
        <taxon>rosids</taxon>
        <taxon>fabids</taxon>
        <taxon>Rosales</taxon>
        <taxon>Cannabaceae</taxon>
        <taxon>Cannabis</taxon>
    </lineage>
</organism>
<proteinExistence type="predicted"/>
<keyword evidence="8" id="KW-0539">Nucleus</keyword>
<evidence type="ECO:0000256" key="7">
    <source>
        <dbReference type="ARBA" id="ARBA00023163"/>
    </source>
</evidence>
<dbReference type="InterPro" id="IPR036893">
    <property type="entry name" value="SBP_sf"/>
</dbReference>
<feature type="domain" description="SBP-type" evidence="11">
    <location>
        <begin position="75"/>
        <end position="152"/>
    </location>
</feature>
<dbReference type="GO" id="GO:0003677">
    <property type="term" value="F:DNA binding"/>
    <property type="evidence" value="ECO:0007669"/>
    <property type="project" value="UniProtKB-KW"/>
</dbReference>
<dbReference type="GO" id="GO:0008270">
    <property type="term" value="F:zinc ion binding"/>
    <property type="evidence" value="ECO:0007669"/>
    <property type="project" value="UniProtKB-KW"/>
</dbReference>
<evidence type="ECO:0000256" key="9">
    <source>
        <dbReference type="PROSITE-ProRule" id="PRU00470"/>
    </source>
</evidence>